<dbReference type="EMBL" id="JASJEV010000003">
    <property type="protein sequence ID" value="MDJ1157804.1"/>
    <property type="molecule type" value="Genomic_DNA"/>
</dbReference>
<feature type="compositionally biased region" description="Low complexity" evidence="1">
    <location>
        <begin position="181"/>
        <end position="191"/>
    </location>
</feature>
<gene>
    <name evidence="4" type="ORF">QNA08_06115</name>
</gene>
<organism evidence="4 5">
    <name type="scientific">Chelatococcus albus</name>
    <dbReference type="NCBI Taxonomy" id="3047466"/>
    <lineage>
        <taxon>Bacteria</taxon>
        <taxon>Pseudomonadati</taxon>
        <taxon>Pseudomonadota</taxon>
        <taxon>Alphaproteobacteria</taxon>
        <taxon>Hyphomicrobiales</taxon>
        <taxon>Chelatococcaceae</taxon>
        <taxon>Chelatococcus</taxon>
    </lineage>
</organism>
<dbReference type="RefSeq" id="WP_283739802.1">
    <property type="nucleotide sequence ID" value="NZ_JASJEV010000003.1"/>
</dbReference>
<feature type="domain" description="Cell wall hydrolase SleB" evidence="3">
    <location>
        <begin position="285"/>
        <end position="395"/>
    </location>
</feature>
<feature type="region of interest" description="Disordered" evidence="1">
    <location>
        <begin position="176"/>
        <end position="215"/>
    </location>
</feature>
<keyword evidence="4" id="KW-0378">Hydrolase</keyword>
<dbReference type="Proteomes" id="UP001321492">
    <property type="component" value="Unassembled WGS sequence"/>
</dbReference>
<dbReference type="Gene3D" id="1.10.10.2520">
    <property type="entry name" value="Cell wall hydrolase SleB, domain 1"/>
    <property type="match status" value="1"/>
</dbReference>
<evidence type="ECO:0000313" key="5">
    <source>
        <dbReference type="Proteomes" id="UP001321492"/>
    </source>
</evidence>
<evidence type="ECO:0000256" key="2">
    <source>
        <dbReference type="SAM" id="SignalP"/>
    </source>
</evidence>
<feature type="chain" id="PRO_5047138190" evidence="2">
    <location>
        <begin position="23"/>
        <end position="402"/>
    </location>
</feature>
<evidence type="ECO:0000313" key="4">
    <source>
        <dbReference type="EMBL" id="MDJ1157804.1"/>
    </source>
</evidence>
<sequence length="402" mass="42404">MCATVTPWALAAGALVSFTASAGQDPSAGASAAARVIGEPSSPTDLVPRTSALAAAAIRLPGVGLASVVRSASLSFEEPIGDAPAVPGVPPRADLKSSARGYPQVDRSRKGDPIVALRPTLSRRALDVRAGHGDPAHVVFSRDERMLPPTILMPGSVEIPATEAMFALEPWSRDEMTATEAASAPLSPLAPGGHGTTPAAVDGSTPPVSRAAALASSTPAPADLVPVEIAAAPVSLPPGGVLGKDGYSVAMKADERPRYADLIDPENMTREQRCLAEAVYFEARGENEEGQAAVAQVVLNRVKSGLYPSTVCGVVYQNRHRYKACQFSFACEGRSLRITEPGPWRAAVRIAREVTEGKTYLAEVGGATHYHADYVRPYWAKRLKKMDVIGRHIFYKLRPGQT</sequence>
<keyword evidence="5" id="KW-1185">Reference proteome</keyword>
<comment type="caution">
    <text evidence="4">The sequence shown here is derived from an EMBL/GenBank/DDBJ whole genome shotgun (WGS) entry which is preliminary data.</text>
</comment>
<dbReference type="InterPro" id="IPR011105">
    <property type="entry name" value="Cell_wall_hydrolase_SleB"/>
</dbReference>
<proteinExistence type="predicted"/>
<dbReference type="InterPro" id="IPR042047">
    <property type="entry name" value="SleB_dom1"/>
</dbReference>
<dbReference type="Pfam" id="PF07486">
    <property type="entry name" value="Hydrolase_2"/>
    <property type="match status" value="1"/>
</dbReference>
<reference evidence="4 5" key="1">
    <citation type="submission" date="2023-05" db="EMBL/GenBank/DDBJ databases">
        <title>Chelatococcus sp. nov., a moderately thermophilic bacterium isolated from hot spring microbial mat.</title>
        <authorList>
            <person name="Hu C.-J."/>
            <person name="Li W.-J."/>
        </authorList>
    </citation>
    <scope>NUCLEOTIDE SEQUENCE [LARGE SCALE GENOMIC DNA]</scope>
    <source>
        <strain evidence="4 5">SYSU G07232</strain>
    </source>
</reference>
<protein>
    <submittedName>
        <fullName evidence="4">Cell wall hydrolase</fullName>
    </submittedName>
</protein>
<accession>A0ABT7AEK7</accession>
<evidence type="ECO:0000259" key="3">
    <source>
        <dbReference type="Pfam" id="PF07486"/>
    </source>
</evidence>
<feature type="signal peptide" evidence="2">
    <location>
        <begin position="1"/>
        <end position="22"/>
    </location>
</feature>
<feature type="region of interest" description="Disordered" evidence="1">
    <location>
        <begin position="85"/>
        <end position="109"/>
    </location>
</feature>
<dbReference type="GO" id="GO:0016787">
    <property type="term" value="F:hydrolase activity"/>
    <property type="evidence" value="ECO:0007669"/>
    <property type="project" value="UniProtKB-KW"/>
</dbReference>
<name>A0ABT7AEK7_9HYPH</name>
<evidence type="ECO:0000256" key="1">
    <source>
        <dbReference type="SAM" id="MobiDB-lite"/>
    </source>
</evidence>
<keyword evidence="2" id="KW-0732">Signal</keyword>